<gene>
    <name evidence="2" type="ORF">PCASD_17320</name>
</gene>
<dbReference type="EMBL" id="PGCI01000256">
    <property type="protein sequence ID" value="PLW31955.1"/>
    <property type="molecule type" value="Genomic_DNA"/>
</dbReference>
<feature type="region of interest" description="Disordered" evidence="1">
    <location>
        <begin position="250"/>
        <end position="326"/>
    </location>
</feature>
<dbReference type="AlphaFoldDB" id="A0A2N5U2J5"/>
<proteinExistence type="predicted"/>
<comment type="caution">
    <text evidence="2">The sequence shown here is derived from an EMBL/GenBank/DDBJ whole genome shotgun (WGS) entry which is preliminary data.</text>
</comment>
<evidence type="ECO:0000313" key="3">
    <source>
        <dbReference type="Proteomes" id="UP000235392"/>
    </source>
</evidence>
<evidence type="ECO:0000313" key="2">
    <source>
        <dbReference type="EMBL" id="PLW31955.1"/>
    </source>
</evidence>
<feature type="compositionally biased region" description="Polar residues" evidence="1">
    <location>
        <begin position="273"/>
        <end position="282"/>
    </location>
</feature>
<protein>
    <submittedName>
        <fullName evidence="2">Uncharacterized protein</fullName>
    </submittedName>
</protein>
<reference evidence="2 3" key="1">
    <citation type="submission" date="2017-11" db="EMBL/GenBank/DDBJ databases">
        <title>De novo assembly and phasing of dikaryotic genomes from two isolates of Puccinia coronata f. sp. avenae, the causal agent of oat crown rust.</title>
        <authorList>
            <person name="Miller M.E."/>
            <person name="Zhang Y."/>
            <person name="Omidvar V."/>
            <person name="Sperschneider J."/>
            <person name="Schwessinger B."/>
            <person name="Raley C."/>
            <person name="Palmer J.M."/>
            <person name="Garnica D."/>
            <person name="Upadhyaya N."/>
            <person name="Rathjen J."/>
            <person name="Taylor J.M."/>
            <person name="Park R.F."/>
            <person name="Dodds P.N."/>
            <person name="Hirsch C.D."/>
            <person name="Kianian S.F."/>
            <person name="Figueroa M."/>
        </authorList>
    </citation>
    <scope>NUCLEOTIDE SEQUENCE [LARGE SCALE GENOMIC DNA]</scope>
    <source>
        <strain evidence="2">12SD80</strain>
    </source>
</reference>
<evidence type="ECO:0000256" key="1">
    <source>
        <dbReference type="SAM" id="MobiDB-lite"/>
    </source>
</evidence>
<name>A0A2N5U2J5_9BASI</name>
<organism evidence="2 3">
    <name type="scientific">Puccinia coronata f. sp. avenae</name>
    <dbReference type="NCBI Taxonomy" id="200324"/>
    <lineage>
        <taxon>Eukaryota</taxon>
        <taxon>Fungi</taxon>
        <taxon>Dikarya</taxon>
        <taxon>Basidiomycota</taxon>
        <taxon>Pucciniomycotina</taxon>
        <taxon>Pucciniomycetes</taxon>
        <taxon>Pucciniales</taxon>
        <taxon>Pucciniaceae</taxon>
        <taxon>Puccinia</taxon>
    </lineage>
</organism>
<accession>A0A2N5U2J5</accession>
<dbReference type="Proteomes" id="UP000235392">
    <property type="component" value="Unassembled WGS sequence"/>
</dbReference>
<sequence>MSKFSLSSSQLPHNEHNLSPSLLHRSEEETSNFFQLNPLPPKTMKRNNKLLLETGCKSRLHVLSLKQERNDPSPLLQPEKSGTLNLYKRIRALKDTRNRLPSTVGSPDHLASNREPLIDNLMKTYKALEFKPAQSNSPPALIKSNQLTAFNPILMFNIPDIPHQSNMAHSLPNLMSNGMNEEFMAITGLLDSQWTLFMQAWEKKNIDLMRTTLMQAVSSQLCLEQLVGYSKMMRLQDNWLAKEELEKLEASQPASHPMNLDPSSAVNKPKQMNHPSSYQIPANLQLKPAEAGKNTQNESLLPPPQPLVQPHTMEGHPFTSLPPASS</sequence>